<dbReference type="RefSeq" id="XP_001612598.1">
    <property type="nucleotide sequence ID" value="XM_001612548.1"/>
</dbReference>
<evidence type="ECO:0000256" key="1">
    <source>
        <dbReference type="SAM" id="Coils"/>
    </source>
</evidence>
<dbReference type="GeneID" id="5471840"/>
<dbReference type="AlphaFoldDB" id="A5KCW1"/>
<feature type="region of interest" description="Disordered" evidence="2">
    <location>
        <begin position="227"/>
        <end position="286"/>
    </location>
</feature>
<feature type="coiled-coil region" evidence="1">
    <location>
        <begin position="531"/>
        <end position="561"/>
    </location>
</feature>
<accession>A5KCW1</accession>
<keyword evidence="3" id="KW-1133">Transmembrane helix</keyword>
<evidence type="ECO:0000313" key="4">
    <source>
        <dbReference type="EMBL" id="EDL42807.1"/>
    </source>
</evidence>
<evidence type="ECO:0000256" key="3">
    <source>
        <dbReference type="SAM" id="Phobius"/>
    </source>
</evidence>
<gene>
    <name evidence="4" type="ORF">PVX_115985</name>
</gene>
<feature type="region of interest" description="Disordered" evidence="2">
    <location>
        <begin position="356"/>
        <end position="407"/>
    </location>
</feature>
<organism evidence="4 5">
    <name type="scientific">Plasmodium vivax (strain Salvador I)</name>
    <dbReference type="NCBI Taxonomy" id="126793"/>
    <lineage>
        <taxon>Eukaryota</taxon>
        <taxon>Sar</taxon>
        <taxon>Alveolata</taxon>
        <taxon>Apicomplexa</taxon>
        <taxon>Aconoidasida</taxon>
        <taxon>Haemosporida</taxon>
        <taxon>Plasmodiidae</taxon>
        <taxon>Plasmodium</taxon>
        <taxon>Plasmodium (Plasmodium)</taxon>
    </lineage>
</organism>
<name>A5KCW1_PLAVS</name>
<proteinExistence type="predicted"/>
<protein>
    <submittedName>
        <fullName evidence="4">Variable surface protein Vir, putative</fullName>
    </submittedName>
</protein>
<dbReference type="VEuPathDB" id="PlasmoDB:PVX_115985"/>
<evidence type="ECO:0000256" key="2">
    <source>
        <dbReference type="SAM" id="MobiDB-lite"/>
    </source>
</evidence>
<dbReference type="Pfam" id="PF05795">
    <property type="entry name" value="Plasmodium_Vir"/>
    <property type="match status" value="1"/>
</dbReference>
<reference evidence="4 5" key="1">
    <citation type="journal article" date="2008" name="Nature">
        <title>Comparative genomics of the neglected human malaria parasite Plasmodium vivax.</title>
        <authorList>
            <person name="Carlton J.M."/>
            <person name="Adams J.H."/>
            <person name="Silva J.C."/>
            <person name="Bidwell S.L."/>
            <person name="Lorenzi H."/>
            <person name="Caler E."/>
            <person name="Crabtree J."/>
            <person name="Angiuoli S.V."/>
            <person name="Merino E.F."/>
            <person name="Amedeo P."/>
            <person name="Cheng Q."/>
            <person name="Coulson R.M."/>
            <person name="Crabb B.S."/>
            <person name="Del Portillo H.A."/>
            <person name="Essien K."/>
            <person name="Feldblyum T.V."/>
            <person name="Fernandez-Becerra C."/>
            <person name="Gilson P.R."/>
            <person name="Gueye A.H."/>
            <person name="Guo X."/>
            <person name="Kang'a S."/>
            <person name="Kooij T.W."/>
            <person name="Korsinczky M."/>
            <person name="Meyer E.V."/>
            <person name="Nene V."/>
            <person name="Paulsen I."/>
            <person name="White O."/>
            <person name="Ralph S.A."/>
            <person name="Ren Q."/>
            <person name="Sargeant T.J."/>
            <person name="Salzberg S.L."/>
            <person name="Stoeckert C.J."/>
            <person name="Sullivan S.A."/>
            <person name="Yamamoto M.M."/>
            <person name="Hoffman S.L."/>
            <person name="Wortman J.R."/>
            <person name="Gardner M.J."/>
            <person name="Galinski M.R."/>
            <person name="Barnwell J.W."/>
            <person name="Fraser-Liggett C.M."/>
        </authorList>
    </citation>
    <scope>NUCLEOTIDE SEQUENCE [LARGE SCALE GENOMIC DNA]</scope>
    <source>
        <strain evidence="4 5">Salvador I</strain>
    </source>
</reference>
<keyword evidence="1" id="KW-0175">Coiled coil</keyword>
<comment type="caution">
    <text evidence="4">The sequence shown here is derived from an EMBL/GenBank/DDBJ whole genome shotgun (WGS) entry which is preliminary data.</text>
</comment>
<dbReference type="InParanoid" id="A5KCW1"/>
<dbReference type="Proteomes" id="UP000008333">
    <property type="component" value="Unassembled WGS sequence"/>
</dbReference>
<feature type="transmembrane region" description="Helical" evidence="3">
    <location>
        <begin position="497"/>
        <end position="514"/>
    </location>
</feature>
<evidence type="ECO:0000313" key="5">
    <source>
        <dbReference type="Proteomes" id="UP000008333"/>
    </source>
</evidence>
<feature type="compositionally biased region" description="Low complexity" evidence="2">
    <location>
        <begin position="266"/>
        <end position="286"/>
    </location>
</feature>
<dbReference type="KEGG" id="pvx:PVX_115985"/>
<dbReference type="PhylomeDB" id="A5KCW1"/>
<keyword evidence="3" id="KW-0812">Transmembrane</keyword>
<feature type="compositionally biased region" description="Basic and acidic residues" evidence="2">
    <location>
        <begin position="239"/>
        <end position="253"/>
    </location>
</feature>
<dbReference type="STRING" id="126793.A5KCW1"/>
<dbReference type="EMBL" id="AAKM01000043">
    <property type="protein sequence ID" value="EDL42807.1"/>
    <property type="molecule type" value="Genomic_DNA"/>
</dbReference>
<keyword evidence="5" id="KW-1185">Reference proteome</keyword>
<dbReference type="InterPro" id="IPR008780">
    <property type="entry name" value="Plasmodium_Vir"/>
</dbReference>
<sequence>MTKEKTTSPGKTLEEAAEAVELHKIHPENFFSKLGKSSTFDILCNGIDDKVSSKRKEVKDLCIKLVSHLDKLSQAGDPERNNYCIYLRYWLYEKIGEIHTDKFANIDNVPFFKHLIEAWKKMNSEKLKNKCAPEELTRVKLDELKNRIFSYIYFKNIEKIKKLNASENGTDCDKYLTYLNSFKSVHDIYKDKHCRRLFLFTPNGPDYFPCKDKDVLMSRITELGKCKGAEKPAATTSHLETKNDKGEGDRGAPVDKNVSEGTTRPTDSVAVASSSSSSDTVTTTVTSTQPATATTTVTATQPATATTTVTATQPATTTTSTASIASATKTVTATNTGTTTSTRYSGNQGKPSIWSGLSGLFSSPRSSSLPRKSALAAQTSTSTSSTRTTARPVPTTSTPSVRGSTVTVTTNTASAAGSISSTGQVDRGGLTHPLAAEVVPGKTLSPLSQGSPGYALNPVSSYNSNTGGDTNVATIADVPSTSETLYDKLDSNTVKNIIMAAAVLGIIFFLFYYNRSSRIESSIKPKKRKKKAFEHNYYEEYEKELAKYESENESLDSLEDRYYLTYQPDQDSYY</sequence>
<keyword evidence="3" id="KW-0472">Membrane</keyword>